<sequence length="3699" mass="420078">MENILEDYLFQMHSATCSNVAEQVNDIKEIVLKEKNESVIPVLLNRQNGLVPLLSKFRDFRKEGNTVEIIKNVLEIFGHLLEQFIEAMSSHLVVIKNSTLQYMNSKDAKLRETSYSVLSQVVIAAQQSSGEVIDELDFFLLSNKLFEKMAASAEDNASKSKMEFLMLMGRLAQYFPNTLKEKASRMINQILYEMEKEMKQHDYKDRVVGGCLEALRGFLYSFQSIVSQKSLEKIHGYLLMLISRNSTVEKKAISFTPKAVLNMLAEHAALFNKWLLRQYKMWFDSLKTYVLLDKPGIREISLNAFGKFIEESIKSLKSEADVAKKSTVLEFFVRSLCEVLESDRSSLQFRTVGLKALGECSLSVTGDNIWHIFMYLFNKTAVICIQEDTSKSLDLLPVCLESLGLVLTHCTTPLGTERTQQLQRMFVHLFKRYLDIDEGNRCGRSAAVFLVGVHAAIENQIDFSTFVRDIVIQSLIRSTRPELDSDSVKKYTSLWITLINFSGQANLPFSLEERAYVSAILDEQLVSAVSTIISRLDLSTSEENSSEDEFKAEYLPSNPADWQLFHNLVDLLEGLLKAVEPMERLQNSLIPLGEAVIGLSMKFPLIPGLYRILATLLSIIGQVLPIVQHPRYQSYMTSLINRLSQLSDDVLVSAVQAVLSSPTWLVISLSSSITGALASALKLGLTYPPLAEWPLDALEHWQTTLPFSTFDSIMEEVLPCLEGYLSDVEELAKEVTFISGKRFKRRKPNIQSTEERESWEKIRRRVVRLLGRMGPKCSRLVAQNEDHVIARSATGWQIKGHLEFGLPLSDMKPIIQLDQFLPRILHLVLHTSEIKTRMAACEFLHASVIFLTGTHSRRSEDLRLRYPLAPLYAKIFPTILNLAADSDEIIRQLFRALLIQLVHWFSRPAFYRKGSSGPRTVLGAEAALLVEVLMESACRGLDASLVRDLACECLLEFLKWTIKQSSDTTLWEDPATPEFLFQKLRASATHPSHHQRHGAAIVFNKLYRVMRESDPLTSIYTLDLLTHFVTSLSLGERDPFSSEILHQSKQALYHLTQTVNLKRNIFEHPDSRRRVAPFLTQGTLPELLDFLLNHALGSQRHCRQICLELCGILARPQSLAEVMIQFFSRQPLESHLPGNFPFSARLDVYRHLLGLGVIDTDKCDSDVDFSDQFEIFAKSVERRLDQELPTAEVPLRDTTSESFLAWLSFLTEYLTKSQNRKLIRTKTLIRTCLLPSRLGFSDASGSQQQFYACLETILPFLAPDKEVIESVLNSEFRLEYLNLAETRSLDIIRGLILIVKSVYMGAHFPCCKSSSALLKLAVENAVNNEPTSLNFSGSTGDSVSSAVRLRASSLLVELALLLGLSMEVLSNEFRNPVNIPGAIITYGQYLRSKLGHLVFPVVINQMTSVLPFIPQEGNGDSQQWALLLELLQAANQTQRFSDKRKWIVQNVLDSWKVLKKHAESYRQHFNLQLLINCLASIDIDVVGRNSDVKQWVIGCWNQRTDVTLASDLVQLLNVFIVDCSESEEKTLFASLQQFFTHNFPSKSTELEKDSDKSAYFSIFNRMIGLICVPVVFHFLVDVFALEPNHPCLEPFIQSVQNENWTESISGTSLDKVLNRIYHHAKTRSINWKTRFEAIETLYTSLLKALPSSFVERHVNELLGDIIQICEEARGGVEAFVHKIVVCALFEVAIVRVDYQNLTGHLNANFCALRCGQQPSENGRDLLKYIMQLVLNIRKATAPFNENELEIYQDMERFSFRLVLSIASVTPTLDEESMDKLIFRPMNQKFALWNAMVGTTKRYNLVAEVERHRKRFRLHLLTVSSENRPTKGYIPSQFLFGSSLSEDVYRFDFNQASLPTKFGSYDEEENLPVSSPTISDASSVLYLTLDDLNKHSCMSLLVNFLNNFYANQTLLANSEPKWMITLREALLNPNAHNNVVLFIIRLVVNLKSIFRIYANFWYKALLVALLRKIGGEPLNSLFREALDMMLEWSNEAPPSANDVEFAQAASSLLQFILRNIENKNAEILRDNIEMVRAIFLVWNKISLNIPYELVEELLSPDKSKRKLGLLILDAIVVHDFLPKNHEFNSRFKEQLVKWLTLDEKRDLTRSCAALCGSILIRETDHEFEKLVCDALQMWYNRKKVDVFVDLLYEVAIRHPAVLSTFASSNLSLLTGLYGGLKSRCLEVVARSWYYMEDPWKEIGFKTIESTLKGSNPADLCPMLALVKDLIPRVEVEEWKPLWPTLIRLSRHQNVECRSRLYEVFKKAFDLSGSHDSEFAQAVLKACSDQDEELAVKMQNFLAEKLPNGTMDRLLAYVTDFYSPGAEDYFLPYCLHFLLERTTQSHLYREPIFDQPLDDVPFQSFDLLSLSSQTVSQRPSWSNFGRGFSYGTIQPGFLRATQSSSSAAFSSTQSPANWLMAETLSTEPSSTSKAAMKKTTETVEKETFKSPLKSWKRFTTTGPPPAKPSYENRGRSANKTSSQPTIYRKYRTGELPDIQIPPSSLIAPLCAVARNDAIIAKTLFCHLLTVLRQQVREIQGDDKEFASKLNTSLQSIVENYRLRSGNFNLVAAILEYFWTNTDEISMDSGKLVHLVKGSHLQALGILVLESCFPDCPFPEQSKKPKRQEVKHQSSWFHVANLYGDIQNVDNVRAVVAHLTDCKESTKKAIESESKHNWRRAFEFYSQVFKSDTPSSAEMNFCDEYRLKCLEELGQWDEIGSLNPKKEPWNIRFRVRNALQNFQVGPAARELDNIPLPTVDPVLLADLAALALRNGNGDRAAICISKATDNFSSRYSQLSPLNFGGRRNLLEHVCIISEIQTFMEHSDIIPNASHPQTGDSLLVWDSILALRTFFAQRKKTERNLASVKSLRLKLATIALEQKNTELARKLLEGATDLREMLPFHYLIQSKVLAMESSLDSNVGASNLDRLILAKETINRAVAASTGVPKDGRWEIDLERFEASLCAQVFQLVDNIQPKELTSRHAKLVELWNVQPREIIQTGLKHAERQAQIAEMQGIKPDMAEAYFIFAKYFSEWKNVISDEEYRLGLTRSVLSSMRYGSVDGQGLFPLVILALKDDCAFTHAFETLRCDVPLFMFLPWVNQLVSYFTSSSAIPKLLIDIAKQHPVHVKIPFGLTRSSLGVEVLAQSETRLLESKLLTDLTWEMFLKSIDYLKPPEKAARQLLNSETYAKDFPIFQSKYLNLPPPTARSAHGHVHYSFSQAFTGKFQETLDQGRMKSLLNSLEFFKKKTFPGQKSLRDYSPWLANYRIDDGIVNLLELPGLKGKTLKVETFRDEIQYLQSKQLPVRLTIVVNGAVEYPILVKHGEDLRQDERIVQLLNSIDVALVRDVESRKRSLRIRTFQVIPLTTAFGILQWLPETLTLKAFLETDINFRSSLKSLKPDLERKLSANNPLHFMTATQLQLLNDYSNFADRVYPYGLRGALKKLSQSPESFFYLRNRLATSHGTQCLALWILGVGDRHLSNFLVSTKNGDIIGIDYGMAFGMATSQLPVPEVVPCRLTAQFQFLIPGLSLNGSVRDSMVHTLRVAKAESGSIIAALSVFVTEPTLNWLKEAEKKTENRFQATFTKESTNWSPTQIVERTDNLLKGFHPSVITCQDLQENKIFLTADGQKLLPQLIAVVRGNRSMLTSLETIKRKVEPHSSRRASMPQQGLSSEQQIECLIEQSTDPACLSRMYWGWEPWI</sequence>
<dbReference type="InterPro" id="IPR046803">
    <property type="entry name" value="DNAPKcs_CC1-2"/>
</dbReference>
<dbReference type="InterPro" id="IPR014009">
    <property type="entry name" value="PIK_FAT"/>
</dbReference>
<dbReference type="GO" id="GO:0005694">
    <property type="term" value="C:chromosome"/>
    <property type="evidence" value="ECO:0007669"/>
    <property type="project" value="TreeGrafter"/>
</dbReference>
<keyword evidence="3" id="KW-0547">Nucleotide-binding</keyword>
<keyword evidence="2" id="KW-0808">Transferase</keyword>
<evidence type="ECO:0000256" key="3">
    <source>
        <dbReference type="ARBA" id="ARBA00022741"/>
    </source>
</evidence>
<dbReference type="PANTHER" id="PTHR11139">
    <property type="entry name" value="ATAXIA TELANGIECTASIA MUTATED ATM -RELATED"/>
    <property type="match status" value="1"/>
</dbReference>
<dbReference type="GO" id="GO:0000723">
    <property type="term" value="P:telomere maintenance"/>
    <property type="evidence" value="ECO:0007669"/>
    <property type="project" value="TreeGrafter"/>
</dbReference>
<dbReference type="InterPro" id="IPR045581">
    <property type="entry name" value="DNAPKcs_CC5"/>
</dbReference>
<dbReference type="PROSITE" id="PS00915">
    <property type="entry name" value="PI3_4_KINASE_1"/>
    <property type="match status" value="1"/>
</dbReference>
<evidence type="ECO:0000256" key="5">
    <source>
        <dbReference type="ARBA" id="ARBA00022840"/>
    </source>
</evidence>
<dbReference type="Pfam" id="PF20502">
    <property type="entry name" value="DNAPKcs_CC1-2"/>
    <property type="match status" value="1"/>
</dbReference>
<evidence type="ECO:0000256" key="1">
    <source>
        <dbReference type="ARBA" id="ARBA00012513"/>
    </source>
</evidence>
<dbReference type="InterPro" id="IPR016024">
    <property type="entry name" value="ARM-type_fold"/>
</dbReference>
<dbReference type="Pfam" id="PF02260">
    <property type="entry name" value="FATC"/>
    <property type="match status" value="1"/>
</dbReference>
<dbReference type="InterPro" id="IPR050517">
    <property type="entry name" value="DDR_Repair_Kinase"/>
</dbReference>
<dbReference type="EC" id="2.7.11.1" evidence="1"/>
<dbReference type="Pfam" id="PF20500">
    <property type="entry name" value="DNA-PKcs_N"/>
    <property type="match status" value="2"/>
</dbReference>
<dbReference type="OrthoDB" id="431717at2759"/>
<dbReference type="GO" id="GO:0005524">
    <property type="term" value="F:ATP binding"/>
    <property type="evidence" value="ECO:0007669"/>
    <property type="project" value="UniProtKB-KW"/>
</dbReference>
<dbReference type="InterPro" id="IPR000403">
    <property type="entry name" value="PI3/4_kinase_cat_dom"/>
</dbReference>
<dbReference type="GO" id="GO:0004674">
    <property type="term" value="F:protein serine/threonine kinase activity"/>
    <property type="evidence" value="ECO:0007669"/>
    <property type="project" value="UniProtKB-EC"/>
</dbReference>
<reference evidence="7" key="1">
    <citation type="submission" date="2015-10" db="EMBL/GenBank/DDBJ databases">
        <title>EvidentialGene: Evidence-directed Construction of Complete mRNA Transcriptomes without Genomes.</title>
        <authorList>
            <person name="Gilbert D.G."/>
        </authorList>
    </citation>
    <scope>NUCLEOTIDE SEQUENCE</scope>
</reference>
<evidence type="ECO:0000256" key="4">
    <source>
        <dbReference type="ARBA" id="ARBA00022777"/>
    </source>
</evidence>
<keyword evidence="6" id="KW-0227">DNA damage</keyword>
<evidence type="ECO:0000313" key="7">
    <source>
        <dbReference type="EMBL" id="JAN64390.1"/>
    </source>
</evidence>
<evidence type="ECO:0000256" key="6">
    <source>
        <dbReference type="ARBA" id="ARBA00023204"/>
    </source>
</evidence>
<dbReference type="Gene3D" id="1.10.1070.11">
    <property type="entry name" value="Phosphatidylinositol 3-/4-kinase, catalytic domain"/>
    <property type="match status" value="1"/>
</dbReference>
<keyword evidence="5" id="KW-0067">ATP-binding</keyword>
<dbReference type="Pfam" id="PF19704">
    <property type="entry name" value="DNAPKcs_CC5"/>
    <property type="match status" value="2"/>
</dbReference>
<dbReference type="Gene3D" id="1.25.10.10">
    <property type="entry name" value="Leucine-rich Repeat Variant"/>
    <property type="match status" value="2"/>
</dbReference>
<protein>
    <recommendedName>
        <fullName evidence="1">non-specific serine/threonine protein kinase</fullName>
        <ecNumber evidence="1">2.7.11.1</ecNumber>
    </recommendedName>
</protein>
<dbReference type="Gene3D" id="3.30.1010.10">
    <property type="entry name" value="Phosphatidylinositol 3-kinase Catalytic Subunit, Chain A, domain 4"/>
    <property type="match status" value="1"/>
</dbReference>
<organism evidence="7">
    <name type="scientific">Daphnia magna</name>
    <dbReference type="NCBI Taxonomy" id="35525"/>
    <lineage>
        <taxon>Eukaryota</taxon>
        <taxon>Metazoa</taxon>
        <taxon>Ecdysozoa</taxon>
        <taxon>Arthropoda</taxon>
        <taxon>Crustacea</taxon>
        <taxon>Branchiopoda</taxon>
        <taxon>Diplostraca</taxon>
        <taxon>Cladocera</taxon>
        <taxon>Anomopoda</taxon>
        <taxon>Daphniidae</taxon>
        <taxon>Daphnia</taxon>
    </lineage>
</organism>
<dbReference type="InterPro" id="IPR046804">
    <property type="entry name" value="DNA-PKcs_N"/>
</dbReference>
<dbReference type="PROSITE" id="PS51190">
    <property type="entry name" value="FATC"/>
    <property type="match status" value="1"/>
</dbReference>
<keyword evidence="6" id="KW-0234">DNA repair</keyword>
<name>A0A0P6IJU2_9CRUS</name>
<dbReference type="EMBL" id="GDIQ01030347">
    <property type="protein sequence ID" value="JAN64390.1"/>
    <property type="molecule type" value="Transcribed_RNA"/>
</dbReference>
<dbReference type="GO" id="GO:0005634">
    <property type="term" value="C:nucleus"/>
    <property type="evidence" value="ECO:0007669"/>
    <property type="project" value="InterPro"/>
</dbReference>
<dbReference type="InterPro" id="IPR012582">
    <property type="entry name" value="DNAPKcs_CC3"/>
</dbReference>
<dbReference type="InterPro" id="IPR011009">
    <property type="entry name" value="Kinase-like_dom_sf"/>
</dbReference>
<evidence type="ECO:0000256" key="2">
    <source>
        <dbReference type="ARBA" id="ARBA00022679"/>
    </source>
</evidence>
<accession>A0A0P6IJU2</accession>
<dbReference type="Pfam" id="PF08163">
    <property type="entry name" value="DNAPKcs_CC3"/>
    <property type="match status" value="1"/>
</dbReference>
<dbReference type="SUPFAM" id="SSF56112">
    <property type="entry name" value="Protein kinase-like (PK-like)"/>
    <property type="match status" value="1"/>
</dbReference>
<dbReference type="SMART" id="SM01343">
    <property type="entry name" value="FATC"/>
    <property type="match status" value="1"/>
</dbReference>
<proteinExistence type="predicted"/>
<dbReference type="InterPro" id="IPR011989">
    <property type="entry name" value="ARM-like"/>
</dbReference>
<dbReference type="GO" id="GO:0006303">
    <property type="term" value="P:double-strand break repair via nonhomologous end joining"/>
    <property type="evidence" value="ECO:0007669"/>
    <property type="project" value="InterPro"/>
</dbReference>
<dbReference type="InterPro" id="IPR036940">
    <property type="entry name" value="PI3/4_kinase_cat_sf"/>
</dbReference>
<dbReference type="SUPFAM" id="SSF48371">
    <property type="entry name" value="ARM repeat"/>
    <property type="match status" value="3"/>
</dbReference>
<dbReference type="SMART" id="SM00146">
    <property type="entry name" value="PI3Kc"/>
    <property type="match status" value="1"/>
</dbReference>
<dbReference type="Pfam" id="PF00454">
    <property type="entry name" value="PI3_PI4_kinase"/>
    <property type="match status" value="1"/>
</dbReference>
<keyword evidence="4 7" id="KW-0418">Kinase</keyword>
<dbReference type="SMART" id="SM01344">
    <property type="entry name" value="NUC194"/>
    <property type="match status" value="1"/>
</dbReference>
<dbReference type="PANTHER" id="PTHR11139:SF72">
    <property type="entry name" value="SERINE-PROTEIN KINASE ATM"/>
    <property type="match status" value="1"/>
</dbReference>
<dbReference type="PROSITE" id="PS50290">
    <property type="entry name" value="PI3_4_KINASE_3"/>
    <property type="match status" value="1"/>
</dbReference>
<dbReference type="InterPro" id="IPR018936">
    <property type="entry name" value="PI3/4_kinase_CS"/>
</dbReference>
<dbReference type="GO" id="GO:0000077">
    <property type="term" value="P:DNA damage checkpoint signaling"/>
    <property type="evidence" value="ECO:0007669"/>
    <property type="project" value="TreeGrafter"/>
</dbReference>
<dbReference type="PROSITE" id="PS51189">
    <property type="entry name" value="FAT"/>
    <property type="match status" value="1"/>
</dbReference>
<dbReference type="InterPro" id="IPR003152">
    <property type="entry name" value="FATC_dom"/>
</dbReference>